<reference evidence="1" key="2">
    <citation type="submission" date="2025-08" db="UniProtKB">
        <authorList>
            <consortium name="Ensembl"/>
        </authorList>
    </citation>
    <scope>IDENTIFICATION</scope>
</reference>
<proteinExistence type="predicted"/>
<organism evidence="1 2">
    <name type="scientific">Scophthalmus maximus</name>
    <name type="common">Turbot</name>
    <name type="synonym">Psetta maxima</name>
    <dbReference type="NCBI Taxonomy" id="52904"/>
    <lineage>
        <taxon>Eukaryota</taxon>
        <taxon>Metazoa</taxon>
        <taxon>Chordata</taxon>
        <taxon>Craniata</taxon>
        <taxon>Vertebrata</taxon>
        <taxon>Euteleostomi</taxon>
        <taxon>Actinopterygii</taxon>
        <taxon>Neopterygii</taxon>
        <taxon>Teleostei</taxon>
        <taxon>Neoteleostei</taxon>
        <taxon>Acanthomorphata</taxon>
        <taxon>Carangaria</taxon>
        <taxon>Pleuronectiformes</taxon>
        <taxon>Pleuronectoidei</taxon>
        <taxon>Scophthalmidae</taxon>
        <taxon>Scophthalmus</taxon>
    </lineage>
</organism>
<sequence>LSRRKPASFEKYFTVQHAVSAVFLPLSLSRLGSNRGKPRMSLPQRKHATVNREMEKKKYLATTFVSFMVTGRNCILCQDRQDDKVCSARRDCANKSRSLSASHLVHTHTHTPLPLGVYSNMCRSD</sequence>
<dbReference type="AlphaFoldDB" id="A0A8D2ZPP3"/>
<evidence type="ECO:0000313" key="2">
    <source>
        <dbReference type="Proteomes" id="UP000694558"/>
    </source>
</evidence>
<dbReference type="Ensembl" id="ENSSMAT00000005677.2">
    <property type="protein sequence ID" value="ENSSMAP00000005602.2"/>
    <property type="gene ID" value="ENSSMAG00000003450.2"/>
</dbReference>
<reference evidence="1" key="1">
    <citation type="submission" date="2023-05" db="EMBL/GenBank/DDBJ databases">
        <title>High-quality long-read genome of Scophthalmus maximus.</title>
        <authorList>
            <person name="Lien S."/>
            <person name="Martinez P."/>
        </authorList>
    </citation>
    <scope>NUCLEOTIDE SEQUENCE [LARGE SCALE GENOMIC DNA]</scope>
</reference>
<accession>A0A8D2ZPP3</accession>
<name>A0A8D2ZPP3_SCOMX</name>
<evidence type="ECO:0000313" key="1">
    <source>
        <dbReference type="Ensembl" id="ENSSMAP00000005602.2"/>
    </source>
</evidence>
<protein>
    <submittedName>
        <fullName evidence="1">Uncharacterized protein</fullName>
    </submittedName>
</protein>
<dbReference type="Proteomes" id="UP000694558">
    <property type="component" value="Chromosome 13"/>
</dbReference>